<dbReference type="InterPro" id="IPR013976">
    <property type="entry name" value="HDOD"/>
</dbReference>
<dbReference type="Pfam" id="PF08668">
    <property type="entry name" value="HDOD"/>
    <property type="match status" value="1"/>
</dbReference>
<gene>
    <name evidence="3" type="ORF">ACFOKJ_06980</name>
</gene>
<evidence type="ECO:0000313" key="3">
    <source>
        <dbReference type="EMBL" id="MFC3625880.1"/>
    </source>
</evidence>
<feature type="domain" description="HDOD" evidence="2">
    <location>
        <begin position="257"/>
        <end position="444"/>
    </location>
</feature>
<dbReference type="RefSeq" id="WP_390277845.1">
    <property type="nucleotide sequence ID" value="NZ_JBHRYH010000015.1"/>
</dbReference>
<comment type="caution">
    <text evidence="3">The sequence shown here is derived from an EMBL/GenBank/DDBJ whole genome shotgun (WGS) entry which is preliminary data.</text>
</comment>
<dbReference type="PANTHER" id="PTHR33525:SF4">
    <property type="entry name" value="CYCLIC DI-GMP PHOSPHODIESTERASE CDGJ"/>
    <property type="match status" value="1"/>
</dbReference>
<sequence length="472" mass="52229">MLKKLFGGLLGKDKPTDNTPAPQPPATPQATPGPASTTAAQHAAPLDQVQSLGFVAHQPLQDKEQRVVAYEFVVKGSLGRASSPAHQRTFDQLLLNTLRNMNVFRLLAYRRAFIHLSLVSLDMLDSQQLPVASCIFVLEAQQGDVVNEALLTRLDTLRQAGWRFAAEPAQFGSDAAAMALYQRMDYLLLDFAAPNTRALFPLLEQLPQKLQRVRWLARNINSAEELDLCQHMPGSQHFALFHGSYLSVAQPRSSKKEAPNQGRILEVMRLLRAEAPTAAIEQQFKLDSLLLFKLMRYVNSPINGLSRKVQTIEEGIMLLGRDNLFKWLSLMLFTSEGSSGATLTLMEKSLIRGRFMEELGLLHGNRLEAEHLFLTGMFSMLGSLLNTSLAEALAPLDLPMMIADALLQGKGLFAQPLQLAQACERDDEAAIAQLCAAQRVSLEQVTAVYMEAVVWAQEVLKESEVQNNVDAI</sequence>
<evidence type="ECO:0000259" key="2">
    <source>
        <dbReference type="PROSITE" id="PS51833"/>
    </source>
</evidence>
<proteinExistence type="predicted"/>
<reference evidence="4" key="1">
    <citation type="journal article" date="2019" name="Int. J. Syst. Evol. Microbiol.">
        <title>The Global Catalogue of Microorganisms (GCM) 10K type strain sequencing project: providing services to taxonomists for standard genome sequencing and annotation.</title>
        <authorList>
            <consortium name="The Broad Institute Genomics Platform"/>
            <consortium name="The Broad Institute Genome Sequencing Center for Infectious Disease"/>
            <person name="Wu L."/>
            <person name="Ma J."/>
        </authorList>
    </citation>
    <scope>NUCLEOTIDE SEQUENCE [LARGE SCALE GENOMIC DNA]</scope>
    <source>
        <strain evidence="4">KCTC 42195</strain>
    </source>
</reference>
<dbReference type="SUPFAM" id="SSF141868">
    <property type="entry name" value="EAL domain-like"/>
    <property type="match status" value="1"/>
</dbReference>
<feature type="compositionally biased region" description="Low complexity" evidence="1">
    <location>
        <begin position="28"/>
        <end position="41"/>
    </location>
</feature>
<dbReference type="SUPFAM" id="SSF109604">
    <property type="entry name" value="HD-domain/PDEase-like"/>
    <property type="match status" value="1"/>
</dbReference>
<dbReference type="Proteomes" id="UP001595636">
    <property type="component" value="Unassembled WGS sequence"/>
</dbReference>
<evidence type="ECO:0000256" key="1">
    <source>
        <dbReference type="SAM" id="MobiDB-lite"/>
    </source>
</evidence>
<dbReference type="Gene3D" id="1.10.3210.10">
    <property type="entry name" value="Hypothetical protein af1432"/>
    <property type="match status" value="1"/>
</dbReference>
<name>A0ABV7TSY9_9NEIS</name>
<dbReference type="InterPro" id="IPR035919">
    <property type="entry name" value="EAL_sf"/>
</dbReference>
<dbReference type="InterPro" id="IPR052340">
    <property type="entry name" value="RNase_Y/CdgJ"/>
</dbReference>
<dbReference type="EMBL" id="JBHRYH010000015">
    <property type="protein sequence ID" value="MFC3625880.1"/>
    <property type="molecule type" value="Genomic_DNA"/>
</dbReference>
<protein>
    <submittedName>
        <fullName evidence="3">EAL and HDOD domain-containing protein</fullName>
    </submittedName>
</protein>
<feature type="region of interest" description="Disordered" evidence="1">
    <location>
        <begin position="1"/>
        <end position="42"/>
    </location>
</feature>
<evidence type="ECO:0000313" key="4">
    <source>
        <dbReference type="Proteomes" id="UP001595636"/>
    </source>
</evidence>
<dbReference type="PANTHER" id="PTHR33525">
    <property type="match status" value="1"/>
</dbReference>
<accession>A0ABV7TSY9</accession>
<dbReference type="PROSITE" id="PS51833">
    <property type="entry name" value="HDOD"/>
    <property type="match status" value="1"/>
</dbReference>
<organism evidence="3 4">
    <name type="scientific">Vogesella amnigena</name>
    <dbReference type="NCBI Taxonomy" id="1507449"/>
    <lineage>
        <taxon>Bacteria</taxon>
        <taxon>Pseudomonadati</taxon>
        <taxon>Pseudomonadota</taxon>
        <taxon>Betaproteobacteria</taxon>
        <taxon>Neisseriales</taxon>
        <taxon>Chromobacteriaceae</taxon>
        <taxon>Vogesella</taxon>
    </lineage>
</organism>
<keyword evidence="4" id="KW-1185">Reference proteome</keyword>